<reference evidence="3" key="4">
    <citation type="submission" date="2023-08" db="EMBL/GenBank/DDBJ databases">
        <authorList>
            <person name="Sun Q."/>
            <person name="Zhou Y."/>
        </authorList>
    </citation>
    <scope>NUCLEOTIDE SEQUENCE</scope>
    <source>
        <strain evidence="4">CGMCC 1.8884</strain>
        <strain evidence="3">CGMCC 1.8885</strain>
    </source>
</reference>
<dbReference type="EMBL" id="BMLZ01000013">
    <property type="protein sequence ID" value="GGP29620.1"/>
    <property type="molecule type" value="Genomic_DNA"/>
</dbReference>
<dbReference type="Pfam" id="PF01345">
    <property type="entry name" value="DUF11"/>
    <property type="match status" value="3"/>
</dbReference>
<feature type="signal peptide" evidence="1">
    <location>
        <begin position="1"/>
        <end position="27"/>
    </location>
</feature>
<gene>
    <name evidence="4" type="ORF">GCM10008021_12710</name>
    <name evidence="3" type="ORF">GCM10010914_17450</name>
</gene>
<feature type="domain" description="DUF11" evidence="2">
    <location>
        <begin position="1080"/>
        <end position="1173"/>
    </location>
</feature>
<dbReference type="InterPro" id="IPR026466">
    <property type="entry name" value="Fim_isopep_form_D2_dom"/>
</dbReference>
<dbReference type="Proteomes" id="UP000652720">
    <property type="component" value="Unassembled WGS sequence"/>
</dbReference>
<dbReference type="NCBIfam" id="TIGR01451">
    <property type="entry name" value="B_ant_repeat"/>
    <property type="match status" value="4"/>
</dbReference>
<dbReference type="Proteomes" id="UP000630135">
    <property type="component" value="Unassembled WGS sequence"/>
</dbReference>
<dbReference type="NCBIfam" id="TIGR04226">
    <property type="entry name" value="RrgB_K2N_iso_D2"/>
    <property type="match status" value="1"/>
</dbReference>
<feature type="domain" description="DUF11" evidence="2">
    <location>
        <begin position="446"/>
        <end position="561"/>
    </location>
</feature>
<reference evidence="3" key="2">
    <citation type="journal article" date="2014" name="Int. J. Syst. Evol. Microbiol.">
        <title>Complete genome sequence of Corynebacterium casei LMG S-19264T (=DSM 44701T), isolated from a smear-ripened cheese.</title>
        <authorList>
            <consortium name="US DOE Joint Genome Institute (JGI-PGF)"/>
            <person name="Walter F."/>
            <person name="Albersmeier A."/>
            <person name="Kalinowski J."/>
            <person name="Ruckert C."/>
        </authorList>
    </citation>
    <scope>NUCLEOTIDE SEQUENCE</scope>
    <source>
        <strain evidence="3">CGMCC 1.8885</strain>
    </source>
</reference>
<accession>A0AAV4KA77</accession>
<feature type="chain" id="PRO_5043450278" description="DUF11 domain-containing protein" evidence="1">
    <location>
        <begin position="28"/>
        <end position="1306"/>
    </location>
</feature>
<comment type="caution">
    <text evidence="3">The sequence shown here is derived from an EMBL/GenBank/DDBJ whole genome shotgun (WGS) entry which is preliminary data.</text>
</comment>
<dbReference type="PANTHER" id="PTHR34819:SF3">
    <property type="entry name" value="CELL SURFACE PROTEIN"/>
    <property type="match status" value="1"/>
</dbReference>
<dbReference type="PANTHER" id="PTHR34819">
    <property type="entry name" value="LARGE CYSTEINE-RICH PERIPLASMIC PROTEIN OMCB"/>
    <property type="match status" value="1"/>
</dbReference>
<sequence>MNSLLKIKQHCRWALAAALGLWSSAGAAGLDLQFIGGTNPSTGAACSLTLDSRCRFNNVVVGADGTSYQRDIIVTVTKLTNATLTTAFDNASPPLQGTQTPRATASQFFSPTVQPPQNVANTIGWAEFTFDVVPSGGAVPTVGGGTAALPGTFWVSSFDTDGDSSALREFVEYLSPNATGLSPNTTLTASTAVNGGTQFQGNVAGQTSISTDDPYKSTALYDSPRTFRLVYGARIGGTASSTGGRLTAFDFFRPDGVITRSIVEGYKSVQLTTDADASGSVSPGDTVTYSVVYANTGNAAASNFQITDTLPSGLALTATGAQNVYVNGTLTSSARNTGYTGTAANNALLAAGQTLVADGTIRVDIPARVTQATAGSLSNQASASTTSSGTLVAQTEAVDSASTFPPTVTGAAGWRAIPSASVAQTALTGAQDPTVLNVVLPPPVRLSITKTDNGATFYTGSTATYTVTVTNTAAGSTSSGAINVRDALPSGLTFNSVAVSGGVGGTISNASAANTGGTVGWDFTPSSAMTQGQSATFILTVNVGAATPTGTNSITNYASVGGGGGSAAPTPSSTCTTQCGSDSTTVASAPTGTNPPARNQTTFPAVCDVVDWSKSGITGTAVGQSGTKTFNSGKGLGLAVGLSPATRSGNGIVGLNTSFTNYGSWYAVRAVSTSMSPSNTSPNYGGAFVTRAGGDSLLNTITVTFPHPVINVRFGITDLDAVGGSSNSDQGDWIRVTAGYGGSTFNPDTLIAHGHALVVRGYTTSGTGIPGTAASGASMTVAVPGRGNSSMGAGSTSNVYNTLMGTDTGYGTQVTDPDAGGAAVNRQGQGVAYFKGPLTTLTIVTGSKKTGSGNAIAFGNIDFCSPSMAVSKAVGTPSLQNGDGSYNIPYTLTYQNTSYNQGLFPDATVRDNPFQPSFATPSGLDPWADLKPQLSDNVVPQLLANSNIQSATVTGSPRVTFANAVGTRNLDSTDVNPSFDGTAGNPTLMTSGTDARVSAGGAFDAKFTVNAVIKAGVTAQQTVSNRASASGSLNTASATLSASSATVSATLTPAVKLTLSKTVDQSYVKYLGDPVTPNFAELNYTLRVTNPDTATAASGVVITDTLPAQVSYVSSSPAASVSGQTLTWNVGTVAAGGSTTVTVKVKVPLASAVEASQPQATWTNTASVSGSNTTSASASASTDTVYTRLFKQVHNLGTNPPAEVPQLAPAWSSSGQGLPGDVLEYCIDFRNYGSTTLANYVVSDTVPTNTTVVANSWVLNSDVMSSGVRTPYSGGSVGYSGGTVRGTVGSLAPGGKGSMCFRVRIN</sequence>
<evidence type="ECO:0000313" key="4">
    <source>
        <dbReference type="EMBL" id="GGP29620.1"/>
    </source>
</evidence>
<reference evidence="5" key="3">
    <citation type="journal article" date="2019" name="Int. J. Syst. Evol. Microbiol.">
        <title>The Global Catalogue of Microorganisms (GCM) 10K type strain sequencing project: providing services to taxonomists for standard genome sequencing and annotation.</title>
        <authorList>
            <consortium name="The Broad Institute Genomics Platform"/>
            <consortium name="The Broad Institute Genome Sequencing Center for Infectious Disease"/>
            <person name="Wu L."/>
            <person name="Ma J."/>
        </authorList>
    </citation>
    <scope>NUCLEOTIDE SEQUENCE [LARGE SCALE GENOMIC DNA]</scope>
    <source>
        <strain evidence="5">CGMCC 1.8884</strain>
    </source>
</reference>
<dbReference type="Gene3D" id="2.60.40.740">
    <property type="match status" value="3"/>
</dbReference>
<dbReference type="EMBL" id="BMMA01000014">
    <property type="protein sequence ID" value="GGI83622.1"/>
    <property type="molecule type" value="Genomic_DNA"/>
</dbReference>
<evidence type="ECO:0000313" key="6">
    <source>
        <dbReference type="Proteomes" id="UP000652720"/>
    </source>
</evidence>
<keyword evidence="5" id="KW-1185">Reference proteome</keyword>
<dbReference type="InterPro" id="IPR047589">
    <property type="entry name" value="DUF11_rpt"/>
</dbReference>
<dbReference type="GeneID" id="59165706"/>
<proteinExistence type="predicted"/>
<feature type="domain" description="DUF11" evidence="2">
    <location>
        <begin position="271"/>
        <end position="386"/>
    </location>
</feature>
<reference evidence="4" key="1">
    <citation type="journal article" date="2014" name="Int. J. Syst. Evol. Microbiol.">
        <title>Complete genome of a new Firmicutes species belonging to the dominant human colonic microbiota ('Ruminococcus bicirculans') reveals two chromosomes and a selective capacity to utilize plant glucans.</title>
        <authorList>
            <consortium name="NISC Comparative Sequencing Program"/>
            <person name="Wegmann U."/>
            <person name="Louis P."/>
            <person name="Goesmann A."/>
            <person name="Henrissat B."/>
            <person name="Duncan S.H."/>
            <person name="Flint H.J."/>
        </authorList>
    </citation>
    <scope>NUCLEOTIDE SEQUENCE</scope>
    <source>
        <strain evidence="4">CGMCC 1.8884</strain>
    </source>
</reference>
<keyword evidence="1" id="KW-0732">Signal</keyword>
<dbReference type="InterPro" id="IPR051172">
    <property type="entry name" value="Chlamydia_OmcB"/>
</dbReference>
<organism evidence="3 6">
    <name type="scientific">Deinococcus wulumuqiensis</name>
    <dbReference type="NCBI Taxonomy" id="980427"/>
    <lineage>
        <taxon>Bacteria</taxon>
        <taxon>Thermotogati</taxon>
        <taxon>Deinococcota</taxon>
        <taxon>Deinococci</taxon>
        <taxon>Deinococcales</taxon>
        <taxon>Deinococcaceae</taxon>
        <taxon>Deinococcus</taxon>
    </lineage>
</organism>
<dbReference type="InterPro" id="IPR001434">
    <property type="entry name" value="OmcB-like_DUF11"/>
</dbReference>
<evidence type="ECO:0000259" key="2">
    <source>
        <dbReference type="Pfam" id="PF01345"/>
    </source>
</evidence>
<name>A0AAV4KA77_9DEIO</name>
<evidence type="ECO:0000256" key="1">
    <source>
        <dbReference type="SAM" id="SignalP"/>
    </source>
</evidence>
<dbReference type="RefSeq" id="WP_020381052.1">
    <property type="nucleotide sequence ID" value="NZ_BMLZ01000013.1"/>
</dbReference>
<evidence type="ECO:0000313" key="5">
    <source>
        <dbReference type="Proteomes" id="UP000630135"/>
    </source>
</evidence>
<evidence type="ECO:0000313" key="3">
    <source>
        <dbReference type="EMBL" id="GGI83622.1"/>
    </source>
</evidence>
<protein>
    <recommendedName>
        <fullName evidence="2">DUF11 domain-containing protein</fullName>
    </recommendedName>
</protein>